<dbReference type="Proteomes" id="UP000591272">
    <property type="component" value="Unassembled WGS sequence"/>
</dbReference>
<reference evidence="1 2" key="1">
    <citation type="submission" date="2020-07" db="EMBL/GenBank/DDBJ databases">
        <title>Sequencing the genomes of 1000 actinobacteria strains.</title>
        <authorList>
            <person name="Klenk H.-P."/>
        </authorList>
    </citation>
    <scope>NUCLEOTIDE SEQUENCE [LARGE SCALE GENOMIC DNA]</scope>
    <source>
        <strain evidence="1 2">DSM 43461</strain>
    </source>
</reference>
<protein>
    <recommendedName>
        <fullName evidence="3">SRPBCC family protein</fullName>
    </recommendedName>
</protein>
<dbReference type="RefSeq" id="WP_179832929.1">
    <property type="nucleotide sequence ID" value="NZ_BMRD01000012.1"/>
</dbReference>
<accession>A0A7Y9G7U5</accession>
<gene>
    <name evidence="1" type="ORF">BJ999_001865</name>
</gene>
<organism evidence="1 2">
    <name type="scientific">Actinomadura citrea</name>
    <dbReference type="NCBI Taxonomy" id="46158"/>
    <lineage>
        <taxon>Bacteria</taxon>
        <taxon>Bacillati</taxon>
        <taxon>Actinomycetota</taxon>
        <taxon>Actinomycetes</taxon>
        <taxon>Streptosporangiales</taxon>
        <taxon>Thermomonosporaceae</taxon>
        <taxon>Actinomadura</taxon>
    </lineage>
</organism>
<name>A0A7Y9G7U5_9ACTN</name>
<proteinExistence type="predicted"/>
<dbReference type="SUPFAM" id="SSF55961">
    <property type="entry name" value="Bet v1-like"/>
    <property type="match status" value="1"/>
</dbReference>
<dbReference type="AlphaFoldDB" id="A0A7Y9G7U5"/>
<evidence type="ECO:0000313" key="1">
    <source>
        <dbReference type="EMBL" id="NYE11569.1"/>
    </source>
</evidence>
<keyword evidence="2" id="KW-1185">Reference proteome</keyword>
<dbReference type="EMBL" id="JACCBT010000001">
    <property type="protein sequence ID" value="NYE11569.1"/>
    <property type="molecule type" value="Genomic_DNA"/>
</dbReference>
<comment type="caution">
    <text evidence="1">The sequence shown here is derived from an EMBL/GenBank/DDBJ whole genome shotgun (WGS) entry which is preliminary data.</text>
</comment>
<evidence type="ECO:0000313" key="2">
    <source>
        <dbReference type="Proteomes" id="UP000591272"/>
    </source>
</evidence>
<evidence type="ECO:0008006" key="3">
    <source>
        <dbReference type="Google" id="ProtNLM"/>
    </source>
</evidence>
<sequence>MNEPRWPAADLDPVRRLRIMAGSIPGAAYAEGVFARSVDEVWAVAGDLETELPMLLADVRTMRIAHAEGEHLEAIAVGRLGQRARFDIVLRPGWCWMQSRFLHGGMAAAPEDEGTRVAFVGALRIPGMRLVDPLLRKLPLGNGVLRRLETRLQARAPG</sequence>